<dbReference type="STRING" id="88036.D8R478"/>
<proteinExistence type="predicted"/>
<dbReference type="EMBL" id="GL377571">
    <property type="protein sequence ID" value="EFJ33416.1"/>
    <property type="molecule type" value="Genomic_DNA"/>
</dbReference>
<dbReference type="CDD" id="cd05172">
    <property type="entry name" value="PIKKc_DNA-PK"/>
    <property type="match status" value="1"/>
</dbReference>
<dbReference type="Gramene" id="EFJ33416">
    <property type="protein sequence ID" value="EFJ33416"/>
    <property type="gene ID" value="SELMODRAFT_84321"/>
</dbReference>
<dbReference type="OMA" id="IEWMNDT"/>
<dbReference type="SUPFAM" id="SSF56112">
    <property type="entry name" value="Protein kinase-like (PK-like)"/>
    <property type="match status" value="1"/>
</dbReference>
<keyword evidence="4" id="KW-1185">Reference proteome</keyword>
<dbReference type="Gene3D" id="1.10.1070.11">
    <property type="entry name" value="Phosphatidylinositol 3-/4-kinase, catalytic domain"/>
    <property type="match status" value="1"/>
</dbReference>
<evidence type="ECO:0000313" key="4">
    <source>
        <dbReference type="Proteomes" id="UP000001514"/>
    </source>
</evidence>
<dbReference type="AlphaFoldDB" id="D8R478"/>
<dbReference type="Pfam" id="PF00454">
    <property type="entry name" value="PI3_PI4_kinase"/>
    <property type="match status" value="1"/>
</dbReference>
<accession>D8R478</accession>
<dbReference type="PANTHER" id="PTHR11139:SF68">
    <property type="entry name" value="DNA-DEPENDENT PROTEIN KINASE CATALYTIC SUBUNIT"/>
    <property type="match status" value="1"/>
</dbReference>
<dbReference type="InterPro" id="IPR036940">
    <property type="entry name" value="PI3/4_kinase_cat_sf"/>
</dbReference>
<evidence type="ECO:0000313" key="3">
    <source>
        <dbReference type="EMBL" id="EFJ33416.1"/>
    </source>
</evidence>
<name>D8R478_SELML</name>
<dbReference type="InterPro" id="IPR011009">
    <property type="entry name" value="Kinase-like_dom_sf"/>
</dbReference>
<dbReference type="GO" id="GO:0004677">
    <property type="term" value="F:DNA-dependent protein kinase activity"/>
    <property type="evidence" value="ECO:0007669"/>
    <property type="project" value="InterPro"/>
</dbReference>
<dbReference type="Pfam" id="PF02260">
    <property type="entry name" value="FATC"/>
    <property type="match status" value="1"/>
</dbReference>
<evidence type="ECO:0000259" key="1">
    <source>
        <dbReference type="PROSITE" id="PS50290"/>
    </source>
</evidence>
<gene>
    <name evidence="3" type="ORF">SELMODRAFT_84321</name>
</gene>
<dbReference type="HOGENOM" id="CLU_000178_9_2_1"/>
<dbReference type="InterPro" id="IPR037706">
    <property type="entry name" value="DNA-PK_dom"/>
</dbReference>
<dbReference type="eggNOG" id="KOG0891">
    <property type="taxonomic scope" value="Eukaryota"/>
</dbReference>
<organism evidence="4">
    <name type="scientific">Selaginella moellendorffii</name>
    <name type="common">Spikemoss</name>
    <dbReference type="NCBI Taxonomy" id="88036"/>
    <lineage>
        <taxon>Eukaryota</taxon>
        <taxon>Viridiplantae</taxon>
        <taxon>Streptophyta</taxon>
        <taxon>Embryophyta</taxon>
        <taxon>Tracheophyta</taxon>
        <taxon>Lycopodiopsida</taxon>
        <taxon>Selaginellales</taxon>
        <taxon>Selaginellaceae</taxon>
        <taxon>Selaginella</taxon>
    </lineage>
</organism>
<dbReference type="GO" id="GO:0006281">
    <property type="term" value="P:DNA repair"/>
    <property type="evidence" value="ECO:0007669"/>
    <property type="project" value="InterPro"/>
</dbReference>
<dbReference type="Proteomes" id="UP000001514">
    <property type="component" value="Unassembled WGS sequence"/>
</dbReference>
<dbReference type="PANTHER" id="PTHR11139">
    <property type="entry name" value="ATAXIA TELANGIECTASIA MUTATED ATM -RELATED"/>
    <property type="match status" value="1"/>
</dbReference>
<dbReference type="OrthoDB" id="431717at2759"/>
<feature type="domain" description="FATC" evidence="2">
    <location>
        <begin position="492"/>
        <end position="524"/>
    </location>
</feature>
<dbReference type="InterPro" id="IPR050517">
    <property type="entry name" value="DDR_Repair_Kinase"/>
</dbReference>
<feature type="domain" description="PI3K/PI4K catalytic" evidence="1">
    <location>
        <begin position="114"/>
        <end position="453"/>
    </location>
</feature>
<dbReference type="InterPro" id="IPR000403">
    <property type="entry name" value="PI3/4_kinase_cat_dom"/>
</dbReference>
<dbReference type="InParanoid" id="D8R478"/>
<reference evidence="3 4" key="1">
    <citation type="journal article" date="2011" name="Science">
        <title>The Selaginella genome identifies genetic changes associated with the evolution of vascular plants.</title>
        <authorList>
            <person name="Banks J.A."/>
            <person name="Nishiyama T."/>
            <person name="Hasebe M."/>
            <person name="Bowman J.L."/>
            <person name="Gribskov M."/>
            <person name="dePamphilis C."/>
            <person name="Albert V.A."/>
            <person name="Aono N."/>
            <person name="Aoyama T."/>
            <person name="Ambrose B.A."/>
            <person name="Ashton N.W."/>
            <person name="Axtell M.J."/>
            <person name="Barker E."/>
            <person name="Barker M.S."/>
            <person name="Bennetzen J.L."/>
            <person name="Bonawitz N.D."/>
            <person name="Chapple C."/>
            <person name="Cheng C."/>
            <person name="Correa L.G."/>
            <person name="Dacre M."/>
            <person name="DeBarry J."/>
            <person name="Dreyer I."/>
            <person name="Elias M."/>
            <person name="Engstrom E.M."/>
            <person name="Estelle M."/>
            <person name="Feng L."/>
            <person name="Finet C."/>
            <person name="Floyd S.K."/>
            <person name="Frommer W.B."/>
            <person name="Fujita T."/>
            <person name="Gramzow L."/>
            <person name="Gutensohn M."/>
            <person name="Harholt J."/>
            <person name="Hattori M."/>
            <person name="Heyl A."/>
            <person name="Hirai T."/>
            <person name="Hiwatashi Y."/>
            <person name="Ishikawa M."/>
            <person name="Iwata M."/>
            <person name="Karol K.G."/>
            <person name="Koehler B."/>
            <person name="Kolukisaoglu U."/>
            <person name="Kubo M."/>
            <person name="Kurata T."/>
            <person name="Lalonde S."/>
            <person name="Li K."/>
            <person name="Li Y."/>
            <person name="Litt A."/>
            <person name="Lyons E."/>
            <person name="Manning G."/>
            <person name="Maruyama T."/>
            <person name="Michael T.P."/>
            <person name="Mikami K."/>
            <person name="Miyazaki S."/>
            <person name="Morinaga S."/>
            <person name="Murata T."/>
            <person name="Mueller-Roeber B."/>
            <person name="Nelson D.R."/>
            <person name="Obara M."/>
            <person name="Oguri Y."/>
            <person name="Olmstead R.G."/>
            <person name="Onodera N."/>
            <person name="Petersen B.L."/>
            <person name="Pils B."/>
            <person name="Prigge M."/>
            <person name="Rensing S.A."/>
            <person name="Riano-Pachon D.M."/>
            <person name="Roberts A.W."/>
            <person name="Sato Y."/>
            <person name="Scheller H.V."/>
            <person name="Schulz B."/>
            <person name="Schulz C."/>
            <person name="Shakirov E.V."/>
            <person name="Shibagaki N."/>
            <person name="Shinohara N."/>
            <person name="Shippen D.E."/>
            <person name="Soerensen I."/>
            <person name="Sotooka R."/>
            <person name="Sugimoto N."/>
            <person name="Sugita M."/>
            <person name="Sumikawa N."/>
            <person name="Tanurdzic M."/>
            <person name="Theissen G."/>
            <person name="Ulvskov P."/>
            <person name="Wakazuki S."/>
            <person name="Weng J.K."/>
            <person name="Willats W.W."/>
            <person name="Wipf D."/>
            <person name="Wolf P.G."/>
            <person name="Yang L."/>
            <person name="Zimmer A.D."/>
            <person name="Zhu Q."/>
            <person name="Mitros T."/>
            <person name="Hellsten U."/>
            <person name="Loque D."/>
            <person name="Otillar R."/>
            <person name="Salamov A."/>
            <person name="Schmutz J."/>
            <person name="Shapiro H."/>
            <person name="Lindquist E."/>
            <person name="Lucas S."/>
            <person name="Rokhsar D."/>
            <person name="Grigoriev I.V."/>
        </authorList>
    </citation>
    <scope>NUCLEOTIDE SEQUENCE [LARGE SCALE GENOMIC DNA]</scope>
</reference>
<dbReference type="PROSITE" id="PS51190">
    <property type="entry name" value="FATC"/>
    <property type="match status" value="1"/>
</dbReference>
<dbReference type="SMART" id="SM01343">
    <property type="entry name" value="FATC"/>
    <property type="match status" value="1"/>
</dbReference>
<sequence length="524" mass="58363">MRNETRQAGEYNVKFARDYSKPVVKALGEDGSKLLQMDEKKFATAIAGVLTSLQKAIKDLPGGKLSLASFSKWMANFDQPRGRGSSSDDLIEIPGQYDGLQCPDVSSHITLVGFDETLISLSSKQRPKILTMRGSDEKEYKFIVKGGEDLRLDQRIEQLFAKMNSVLREDGACAKRELSMRTYAVIPVSQQCGLLQFVDNTCVLDDVIKDGVAQQLAAAKRKEKAGDLLVELRNQYHQWVEKKGGSKSVHDCYKNLYTKVKAGEMEARMNALVAQVPWDALKTGLYKRTSSAESFLAMRSQFARSLSVMSICGYIAGVGDRHLANTLIDMQTGSLVPIDFGYSFGTGVILLPVPELIPFRLTPQLTNVLLPLDSLGLLKNDMVRVLSALHKSRQMICAVMDVFVREPLVDWKKEAARTASIRGGEEESHEQQHVELKIENAQRKLDLWNPAHVTLGELQSSVHAGTPWMPAIEAAVLGDPVKNTRRRIDRKICASVEEQVDCLVDQATDPNLLGRLWVGWQPWM</sequence>
<dbReference type="Gene3D" id="3.30.1010.10">
    <property type="entry name" value="Phosphatidylinositol 3-kinase Catalytic Subunit, Chain A, domain 4"/>
    <property type="match status" value="1"/>
</dbReference>
<protein>
    <submittedName>
        <fullName evidence="3">Uncharacterized protein</fullName>
    </submittedName>
</protein>
<dbReference type="InterPro" id="IPR003152">
    <property type="entry name" value="FATC_dom"/>
</dbReference>
<dbReference type="PROSITE" id="PS50290">
    <property type="entry name" value="PI3_4_KINASE_3"/>
    <property type="match status" value="1"/>
</dbReference>
<evidence type="ECO:0000259" key="2">
    <source>
        <dbReference type="PROSITE" id="PS51190"/>
    </source>
</evidence>
<dbReference type="SMART" id="SM00146">
    <property type="entry name" value="PI3Kc"/>
    <property type="match status" value="1"/>
</dbReference>
<dbReference type="KEGG" id="smo:SELMODRAFT_84321"/>